<evidence type="ECO:0000256" key="9">
    <source>
        <dbReference type="RuleBase" id="RU361169"/>
    </source>
</evidence>
<reference evidence="11 12" key="1">
    <citation type="journal article" date="2018" name="Science">
        <title>The opium poppy genome and morphinan production.</title>
        <authorList>
            <person name="Guo L."/>
            <person name="Winzer T."/>
            <person name="Yang X."/>
            <person name="Li Y."/>
            <person name="Ning Z."/>
            <person name="He Z."/>
            <person name="Teodor R."/>
            <person name="Lu Y."/>
            <person name="Bowser T.A."/>
            <person name="Graham I.A."/>
            <person name="Ye K."/>
        </authorList>
    </citation>
    <scope>NUCLEOTIDE SEQUENCE [LARGE SCALE GENOMIC DNA]</scope>
    <source>
        <strain evidence="12">cv. HN1</strain>
        <tissue evidence="11">Leaves</tissue>
    </source>
</reference>
<name>A0A4Y7JTE0_PAPSO</name>
<evidence type="ECO:0000256" key="1">
    <source>
        <dbReference type="ARBA" id="ARBA00004191"/>
    </source>
</evidence>
<dbReference type="InterPro" id="IPR012334">
    <property type="entry name" value="Pectin_lyas_fold"/>
</dbReference>
<dbReference type="InterPro" id="IPR011050">
    <property type="entry name" value="Pectin_lyase_fold/virulence"/>
</dbReference>
<evidence type="ECO:0000256" key="10">
    <source>
        <dbReference type="SAM" id="SignalP"/>
    </source>
</evidence>
<dbReference type="AlphaFoldDB" id="A0A4Y7JTE0"/>
<accession>A0A4Y7JTE0</accession>
<dbReference type="SMART" id="SM00710">
    <property type="entry name" value="PbH1"/>
    <property type="match status" value="6"/>
</dbReference>
<sequence length="443" mass="47271">MVNLQGTFNNLFVLGVVISTHLHVVAAQGVFDVTDPKYGAVGDGKKDDTQAFTKAWADTCAATAGIPKLVVPEGKTFFVGPTSFMGPCKAKNVTFEVCKRLFSCAWDEINALMLLFFFFFVKLGGTIVAPENPAAWNSAKGGPGTWLVFNGVTSLLVNGGGVIDGRRKGWWEKSCSNTKRLGAPGCTKTQPAAINFWGTSGGQFRDITVQNSGMFHVTLLKLEGFEAYNIKINSPEDSPNTDGIHLQDVKQVTIADSQFRGGDDCVSIGDRSSFVYVRNCHCGPGHGVSIGSLGKNGAQADVEEIHVEKIEFVGTMFGARIKTYQGGKGYCRKISYKNSNFTNVMNPIFIDQFYWSTNKNEVGSAVSISDVTFEGLTGTTDVKTPTAISLSCSKLIPCSGIKISNVNLTPAVAGTKLTSNCSNAKGTILGKVEPAVTSLISSA</sequence>
<evidence type="ECO:0000256" key="7">
    <source>
        <dbReference type="ARBA" id="ARBA00023316"/>
    </source>
</evidence>
<keyword evidence="6 9" id="KW-0326">Glycosidase</keyword>
<dbReference type="InterPro" id="IPR000743">
    <property type="entry name" value="Glyco_hydro_28"/>
</dbReference>
<keyword evidence="5 9" id="KW-0378">Hydrolase</keyword>
<dbReference type="GO" id="GO:0004650">
    <property type="term" value="F:polygalacturonase activity"/>
    <property type="evidence" value="ECO:0007669"/>
    <property type="project" value="InterPro"/>
</dbReference>
<dbReference type="STRING" id="3469.A0A4Y7JTE0"/>
<dbReference type="Proteomes" id="UP000316621">
    <property type="component" value="Chromosome 5"/>
</dbReference>
<evidence type="ECO:0000256" key="4">
    <source>
        <dbReference type="ARBA" id="ARBA00022525"/>
    </source>
</evidence>
<evidence type="ECO:0000256" key="8">
    <source>
        <dbReference type="PROSITE-ProRule" id="PRU10052"/>
    </source>
</evidence>
<feature type="signal peptide" evidence="10">
    <location>
        <begin position="1"/>
        <end position="27"/>
    </location>
</feature>
<evidence type="ECO:0008006" key="13">
    <source>
        <dbReference type="Google" id="ProtNLM"/>
    </source>
</evidence>
<keyword evidence="10" id="KW-0732">Signal</keyword>
<organism evidence="11 12">
    <name type="scientific">Papaver somniferum</name>
    <name type="common">Opium poppy</name>
    <dbReference type="NCBI Taxonomy" id="3469"/>
    <lineage>
        <taxon>Eukaryota</taxon>
        <taxon>Viridiplantae</taxon>
        <taxon>Streptophyta</taxon>
        <taxon>Embryophyta</taxon>
        <taxon>Tracheophyta</taxon>
        <taxon>Spermatophyta</taxon>
        <taxon>Magnoliopsida</taxon>
        <taxon>Ranunculales</taxon>
        <taxon>Papaveraceae</taxon>
        <taxon>Papaveroideae</taxon>
        <taxon>Papaver</taxon>
    </lineage>
</organism>
<dbReference type="InterPro" id="IPR006626">
    <property type="entry name" value="PbH1"/>
</dbReference>
<evidence type="ECO:0000256" key="2">
    <source>
        <dbReference type="ARBA" id="ARBA00008834"/>
    </source>
</evidence>
<keyword evidence="7" id="KW-0961">Cell wall biogenesis/degradation</keyword>
<evidence type="ECO:0000313" key="11">
    <source>
        <dbReference type="EMBL" id="RZC63320.1"/>
    </source>
</evidence>
<evidence type="ECO:0000256" key="3">
    <source>
        <dbReference type="ARBA" id="ARBA00022512"/>
    </source>
</evidence>
<dbReference type="Gramene" id="RZC63320">
    <property type="protein sequence ID" value="RZC63320"/>
    <property type="gene ID" value="C5167_025078"/>
</dbReference>
<dbReference type="SUPFAM" id="SSF51126">
    <property type="entry name" value="Pectin lyase-like"/>
    <property type="match status" value="1"/>
</dbReference>
<evidence type="ECO:0000313" key="12">
    <source>
        <dbReference type="Proteomes" id="UP000316621"/>
    </source>
</evidence>
<gene>
    <name evidence="11" type="ORF">C5167_025078</name>
</gene>
<evidence type="ECO:0000256" key="6">
    <source>
        <dbReference type="ARBA" id="ARBA00023295"/>
    </source>
</evidence>
<dbReference type="Gene3D" id="2.160.20.10">
    <property type="entry name" value="Single-stranded right-handed beta-helix, Pectin lyase-like"/>
    <property type="match status" value="1"/>
</dbReference>
<comment type="subcellular location">
    <subcellularLocation>
        <location evidence="1">Secreted</location>
        <location evidence="1">Cell wall</location>
    </subcellularLocation>
</comment>
<keyword evidence="3" id="KW-0134">Cell wall</keyword>
<dbReference type="PROSITE" id="PS00502">
    <property type="entry name" value="POLYGALACTURONASE"/>
    <property type="match status" value="1"/>
</dbReference>
<dbReference type="GO" id="GO:0005975">
    <property type="term" value="P:carbohydrate metabolic process"/>
    <property type="evidence" value="ECO:0007669"/>
    <property type="project" value="InterPro"/>
</dbReference>
<feature type="chain" id="PRO_5021296980" description="Pectate lyase superfamily protein domain-containing protein" evidence="10">
    <location>
        <begin position="28"/>
        <end position="443"/>
    </location>
</feature>
<dbReference type="PANTHER" id="PTHR31375">
    <property type="match status" value="1"/>
</dbReference>
<feature type="active site" evidence="8">
    <location>
        <position position="286"/>
    </location>
</feature>
<keyword evidence="4" id="KW-0964">Secreted</keyword>
<comment type="similarity">
    <text evidence="2 9">Belongs to the glycosyl hydrolase 28 family.</text>
</comment>
<dbReference type="EMBL" id="CM010719">
    <property type="protein sequence ID" value="RZC63320.1"/>
    <property type="molecule type" value="Genomic_DNA"/>
</dbReference>
<proteinExistence type="inferred from homology"/>
<keyword evidence="12" id="KW-1185">Reference proteome</keyword>
<evidence type="ECO:0000256" key="5">
    <source>
        <dbReference type="ARBA" id="ARBA00022801"/>
    </source>
</evidence>
<protein>
    <recommendedName>
        <fullName evidence="13">Pectate lyase superfamily protein domain-containing protein</fullName>
    </recommendedName>
</protein>
<dbReference type="Pfam" id="PF00295">
    <property type="entry name" value="Glyco_hydro_28"/>
    <property type="match status" value="1"/>
</dbReference>
<dbReference type="GO" id="GO:0071555">
    <property type="term" value="P:cell wall organization"/>
    <property type="evidence" value="ECO:0007669"/>
    <property type="project" value="UniProtKB-KW"/>
</dbReference>